<dbReference type="EMBL" id="LT907988">
    <property type="protein sequence ID" value="SOE47012.1"/>
    <property type="molecule type" value="Genomic_DNA"/>
</dbReference>
<feature type="domain" description="NolW-like" evidence="12">
    <location>
        <begin position="107"/>
        <end position="166"/>
    </location>
</feature>
<dbReference type="InterPro" id="IPR005644">
    <property type="entry name" value="NolW-like"/>
</dbReference>
<evidence type="ECO:0000313" key="14">
    <source>
        <dbReference type="EMBL" id="SOE47012.1"/>
    </source>
</evidence>
<dbReference type="RefSeq" id="WP_067753877.1">
    <property type="nucleotide sequence ID" value="NZ_LT907988.1"/>
</dbReference>
<evidence type="ECO:0000256" key="1">
    <source>
        <dbReference type="ARBA" id="ARBA00004442"/>
    </source>
</evidence>
<keyword evidence="15" id="KW-1185">Reference proteome</keyword>
<evidence type="ECO:0000256" key="8">
    <source>
        <dbReference type="ARBA" id="ARBA00023237"/>
    </source>
</evidence>
<dbReference type="PANTHER" id="PTHR30332:SF5">
    <property type="entry name" value="SPI-1 TYPE 3 SECRETION SYSTEM SECRETIN"/>
    <property type="match status" value="1"/>
</dbReference>
<dbReference type="GO" id="GO:0030257">
    <property type="term" value="C:type III protein secretion system complex"/>
    <property type="evidence" value="ECO:0007669"/>
    <property type="project" value="UniProtKB-UniRule"/>
</dbReference>
<reference evidence="14 15" key="2">
    <citation type="submission" date="2017-08" db="EMBL/GenBank/DDBJ databases">
        <authorList>
            <person name="de Groot N.N."/>
        </authorList>
    </citation>
    <scope>NUCLEOTIDE SEQUENCE [LARGE SCALE GENOMIC DNA]</scope>
    <source>
        <strain evidence="14">Orrdi1</strain>
    </source>
</reference>
<evidence type="ECO:0000256" key="6">
    <source>
        <dbReference type="ARBA" id="ARBA00023010"/>
    </source>
</evidence>
<evidence type="ECO:0000313" key="15">
    <source>
        <dbReference type="Proteomes" id="UP000078558"/>
    </source>
</evidence>
<name>A0A1C3K280_9BURK</name>
<gene>
    <name evidence="9" type="primary">sctC</name>
    <name evidence="13" type="ORF">ODI_03537</name>
    <name evidence="14" type="ORF">ODI_R0595</name>
</gene>
<dbReference type="STRING" id="1851544.ODI_03537"/>
<dbReference type="Proteomes" id="UP000078558">
    <property type="component" value="Chromosome I"/>
</dbReference>
<comment type="subcellular location">
    <subcellularLocation>
        <location evidence="1 9 10">Cell outer membrane</location>
    </subcellularLocation>
</comment>
<dbReference type="HAMAP" id="MF_02219">
    <property type="entry name" value="Type_III_secretin"/>
    <property type="match status" value="1"/>
</dbReference>
<dbReference type="NCBIfam" id="TIGR02516">
    <property type="entry name" value="type_III_yscC"/>
    <property type="match status" value="1"/>
</dbReference>
<sequence length="572" mass="61753" precursor="true">MNIVKRLIFLALLVCSLGAHAAPVRWVSNRVDYTTNGQDVKEVLRDLAASQGITARISKDVSGTVRGEFHMPPQRFLETLASTFGFVWYYDGSILHVVPPDDVKSTLVRLNHATMRDLRDVLTSTGVLDTRFRITYDSRQKTVIVTGPQAYVSLVQSVAERLDEEARHRSGTVIRVYPLKHAWAMDRTVALGGSSVFLPGVAKVLSGMFHPDEGGGKTIPRGDAMGDISNLRPMNNAVGMPGNGPLPGLAGNMPNSVLGGLAGTPSPALENIAGARGTAPPLPGGSQDLPVIRPDQRTNSVLVRDTPDRMYQYAELIERLDVKPRLIEIEAHIIDIEEGALRQLGVDWRIHSSRFDFQTGTGGAQNAFDGRVAPNFGTVILPGGGAVAAAPVGASISAVVGDAGRYIMTRISALQQDNRASIQASPKVTTLDNLEARMDNNQQFFVRVAGFAASNLFTVTTGVSLNVLPMVVQDTERVQVKMDVVIQDGRITGQSVDNIPVITSTNITTSAFINEGQSLLIAGYKVNQTEEGETGVPFLSHIPLIGALFRHKTNTSAQRERLFLLTPRVINL</sequence>
<comment type="similarity">
    <text evidence="2 9">Belongs to the bacterial secretin family. T3SS SctC subfamily.</text>
</comment>
<dbReference type="Gene3D" id="3.55.50.30">
    <property type="match status" value="1"/>
</dbReference>
<keyword evidence="6 9" id="KW-0811">Translocation</keyword>
<accession>A0A1C3K280</accession>
<evidence type="ECO:0000256" key="5">
    <source>
        <dbReference type="ARBA" id="ARBA00022927"/>
    </source>
</evidence>
<dbReference type="AlphaFoldDB" id="A0A1C3K280"/>
<comment type="subunit">
    <text evidence="9">The core secretion machinery of the T3SS is composed of approximately 20 different proteins, including cytoplasmic components, a base, an export apparatus and a needle. This subunit is part of the base, which anchors the injectisome in the bacterial cell envelope. Forms a stable homooligomeric complex.</text>
</comment>
<protein>
    <recommendedName>
        <fullName evidence="9">Type 3 secretion system secretin</fullName>
        <shortName evidence="9">T3SS secretin</shortName>
    </recommendedName>
</protein>
<keyword evidence="7 9" id="KW-0472">Membrane</keyword>
<comment type="function">
    <text evidence="9">Component of the type III secretion system (T3SS), also called injectisome, which is used to inject bacterial effector proteins into eukaryotic host cells. Forms a ring-shaped multimeric structure with an apparent central pore in the outer membrane.</text>
</comment>
<organism evidence="13 15">
    <name type="scientific">Orrella dioscoreae</name>
    <dbReference type="NCBI Taxonomy" id="1851544"/>
    <lineage>
        <taxon>Bacteria</taxon>
        <taxon>Pseudomonadati</taxon>
        <taxon>Pseudomonadota</taxon>
        <taxon>Betaproteobacteria</taxon>
        <taxon>Burkholderiales</taxon>
        <taxon>Alcaligenaceae</taxon>
        <taxon>Orrella</taxon>
    </lineage>
</organism>
<dbReference type="PROSITE" id="PS00875">
    <property type="entry name" value="T2SP_D"/>
    <property type="match status" value="1"/>
</dbReference>
<dbReference type="GO" id="GO:0015627">
    <property type="term" value="C:type II protein secretion system complex"/>
    <property type="evidence" value="ECO:0007669"/>
    <property type="project" value="TreeGrafter"/>
</dbReference>
<dbReference type="InterPro" id="IPR038591">
    <property type="entry name" value="NolW-like_sf"/>
</dbReference>
<evidence type="ECO:0000256" key="2">
    <source>
        <dbReference type="ARBA" id="ARBA00007032"/>
    </source>
</evidence>
<evidence type="ECO:0000313" key="13">
    <source>
        <dbReference type="EMBL" id="SBT25609.1"/>
    </source>
</evidence>
<feature type="domain" description="Type II/III secretion system secretin-like" evidence="11">
    <location>
        <begin position="413"/>
        <end position="570"/>
    </location>
</feature>
<dbReference type="GO" id="GO:0030254">
    <property type="term" value="P:protein secretion by the type III secretion system"/>
    <property type="evidence" value="ECO:0007669"/>
    <property type="project" value="UniProtKB-UniRule"/>
</dbReference>
<evidence type="ECO:0000259" key="11">
    <source>
        <dbReference type="Pfam" id="PF00263"/>
    </source>
</evidence>
<dbReference type="InterPro" id="IPR004846">
    <property type="entry name" value="T2SS/T3SS_dom"/>
</dbReference>
<dbReference type="Gene3D" id="3.30.1370.120">
    <property type="match status" value="2"/>
</dbReference>
<dbReference type="Pfam" id="PF03958">
    <property type="entry name" value="Secretin_N"/>
    <property type="match status" value="2"/>
</dbReference>
<proteinExistence type="inferred from homology"/>
<keyword evidence="8 9" id="KW-0998">Cell outer membrane</keyword>
<reference evidence="13 15" key="1">
    <citation type="submission" date="2016-06" db="EMBL/GenBank/DDBJ databases">
        <authorList>
            <person name="Kjaerup R.B."/>
            <person name="Dalgaard T.S."/>
            <person name="Juul-Madsen H.R."/>
        </authorList>
    </citation>
    <scope>NUCLEOTIDE SEQUENCE [LARGE SCALE GENOMIC DNA]</scope>
    <source>
        <strain evidence="13">Orrdi1</strain>
    </source>
</reference>
<evidence type="ECO:0000256" key="7">
    <source>
        <dbReference type="ARBA" id="ARBA00023136"/>
    </source>
</evidence>
<evidence type="ECO:0000256" key="3">
    <source>
        <dbReference type="ARBA" id="ARBA00022448"/>
    </source>
</evidence>
<evidence type="ECO:0000256" key="4">
    <source>
        <dbReference type="ARBA" id="ARBA00022729"/>
    </source>
</evidence>
<dbReference type="KEGG" id="odi:ODI_R0595"/>
<dbReference type="PANTHER" id="PTHR30332">
    <property type="entry name" value="PROBABLE GENERAL SECRETION PATHWAY PROTEIN D"/>
    <property type="match status" value="1"/>
</dbReference>
<dbReference type="InterPro" id="IPR050810">
    <property type="entry name" value="Bact_Secretion_Sys_Channel"/>
</dbReference>
<dbReference type="Pfam" id="PF00263">
    <property type="entry name" value="Secretin"/>
    <property type="match status" value="1"/>
</dbReference>
<dbReference type="GO" id="GO:0009279">
    <property type="term" value="C:cell outer membrane"/>
    <property type="evidence" value="ECO:0007669"/>
    <property type="project" value="UniProtKB-SubCell"/>
</dbReference>
<dbReference type="OrthoDB" id="9779724at2"/>
<keyword evidence="3 9" id="KW-0813">Transport</keyword>
<dbReference type="EMBL" id="FLRC01000021">
    <property type="protein sequence ID" value="SBT25609.1"/>
    <property type="molecule type" value="Genomic_DNA"/>
</dbReference>
<dbReference type="InterPro" id="IPR003522">
    <property type="entry name" value="T3SS_OM_pore_YscC"/>
</dbReference>
<feature type="domain" description="NolW-like" evidence="12">
    <location>
        <begin position="175"/>
        <end position="325"/>
    </location>
</feature>
<keyword evidence="4 9" id="KW-0732">Signal</keyword>
<evidence type="ECO:0000256" key="10">
    <source>
        <dbReference type="RuleBase" id="RU004004"/>
    </source>
</evidence>
<dbReference type="PRINTS" id="PR01337">
    <property type="entry name" value="TYPE3OMGPROT"/>
</dbReference>
<evidence type="ECO:0000256" key="9">
    <source>
        <dbReference type="HAMAP-Rule" id="MF_02219"/>
    </source>
</evidence>
<feature type="signal peptide" evidence="9">
    <location>
        <begin position="1"/>
        <end position="21"/>
    </location>
</feature>
<dbReference type="InterPro" id="IPR004845">
    <property type="entry name" value="T2SS_GspD_CS"/>
</dbReference>
<evidence type="ECO:0000259" key="12">
    <source>
        <dbReference type="Pfam" id="PF03958"/>
    </source>
</evidence>
<keyword evidence="5 9" id="KW-0653">Protein transport</keyword>
<feature type="chain" id="PRO_5015062560" description="Type 3 secretion system secretin" evidence="9">
    <location>
        <begin position="22"/>
        <end position="572"/>
    </location>
</feature>